<dbReference type="EMBL" id="CADILD010000004">
    <property type="protein sequence ID" value="CAB3921369.1"/>
    <property type="molecule type" value="Genomic_DNA"/>
</dbReference>
<dbReference type="AlphaFoldDB" id="A0A6S7EVI1"/>
<dbReference type="NCBIfam" id="TIGR02550">
    <property type="entry name" value="flagell_flgL"/>
    <property type="match status" value="1"/>
</dbReference>
<comment type="similarity">
    <text evidence="3">Belongs to the bacterial flagellin family.</text>
</comment>
<dbReference type="PANTHER" id="PTHR42792">
    <property type="entry name" value="FLAGELLIN"/>
    <property type="match status" value="1"/>
</dbReference>
<evidence type="ECO:0000256" key="1">
    <source>
        <dbReference type="ARBA" id="ARBA00004365"/>
    </source>
</evidence>
<evidence type="ECO:0000313" key="7">
    <source>
        <dbReference type="EMBL" id="CAB3921369.1"/>
    </source>
</evidence>
<sequence>MRLSTTMMYSNGLSGVLSQESDMNRLVEQVGSGRKFLTPADDPLSASLSIGVAQTKSMNSTYGLNRDTAMTNLGQESNVLDSITTALQDVRTRVIQAGNGTFADSDRQALSTALKSARDALLGLANSTDGNGQYLFSGYQGGVVPYSQDTNGKIVYSGATGERTIQVDQSRQLSTSDLGIDVFSRANPGSQAYVSTAANANTGTAQFSTVSVTPGSANIGKNFQIQFEADPATGNMGYRVTTTDPNANPPVPPVVTPTPPAAPTQYTEGAAIDFGGVSVVVKGTPANGDVIDVQSVQTADLDMFTTLDSLIKVLDSPIAGDEVALAKLNNELATANKKLSNNYDNVLTVAASVGARMNELEALDATGTKKGLTYSKTLSDLEDLDYFAGASQLAMRKVALEAASSAFMTIQGSSLFSRGK</sequence>
<dbReference type="InterPro" id="IPR001029">
    <property type="entry name" value="Flagellin_N"/>
</dbReference>
<evidence type="ECO:0000256" key="4">
    <source>
        <dbReference type="ARBA" id="ARBA00023143"/>
    </source>
</evidence>
<organism evidence="7 8">
    <name type="scientific">Achromobacter piechaudii</name>
    <dbReference type="NCBI Taxonomy" id="72556"/>
    <lineage>
        <taxon>Bacteria</taxon>
        <taxon>Pseudomonadati</taxon>
        <taxon>Pseudomonadota</taxon>
        <taxon>Betaproteobacteria</taxon>
        <taxon>Burkholderiales</taxon>
        <taxon>Alcaligenaceae</taxon>
        <taxon>Achromobacter</taxon>
    </lineage>
</organism>
<evidence type="ECO:0000313" key="8">
    <source>
        <dbReference type="Proteomes" id="UP000494105"/>
    </source>
</evidence>
<dbReference type="InterPro" id="IPR013384">
    <property type="entry name" value="Flagell_FlgL"/>
</dbReference>
<dbReference type="GO" id="GO:0005576">
    <property type="term" value="C:extracellular region"/>
    <property type="evidence" value="ECO:0007669"/>
    <property type="project" value="UniProtKB-SubCell"/>
</dbReference>
<dbReference type="Gene3D" id="1.20.1330.10">
    <property type="entry name" value="f41 fragment of flagellin, N-terminal domain"/>
    <property type="match status" value="2"/>
</dbReference>
<evidence type="ECO:0000259" key="6">
    <source>
        <dbReference type="Pfam" id="PF00669"/>
    </source>
</evidence>
<proteinExistence type="inferred from homology"/>
<dbReference type="GO" id="GO:0009424">
    <property type="term" value="C:bacterial-type flagellum hook"/>
    <property type="evidence" value="ECO:0007669"/>
    <property type="project" value="InterPro"/>
</dbReference>
<reference evidence="7 8" key="1">
    <citation type="submission" date="2020-04" db="EMBL/GenBank/DDBJ databases">
        <authorList>
            <person name="De Canck E."/>
        </authorList>
    </citation>
    <scope>NUCLEOTIDE SEQUENCE [LARGE SCALE GENOMIC DNA]</scope>
    <source>
        <strain evidence="7 8">LMG 1861</strain>
    </source>
</reference>
<protein>
    <recommendedName>
        <fullName evidence="6">Flagellin N-terminal domain-containing protein</fullName>
    </recommendedName>
</protein>
<keyword evidence="5" id="KW-0175">Coiled coil</keyword>
<dbReference type="GO" id="GO:0071973">
    <property type="term" value="P:bacterial-type flagellum-dependent cell motility"/>
    <property type="evidence" value="ECO:0007669"/>
    <property type="project" value="InterPro"/>
</dbReference>
<accession>A0A6S7EVI1</accession>
<feature type="domain" description="Flagellin N-terminal" evidence="6">
    <location>
        <begin position="4"/>
        <end position="140"/>
    </location>
</feature>
<dbReference type="InterPro" id="IPR001492">
    <property type="entry name" value="Flagellin"/>
</dbReference>
<dbReference type="Pfam" id="PF00669">
    <property type="entry name" value="Flagellin_N"/>
    <property type="match status" value="1"/>
</dbReference>
<keyword evidence="4" id="KW-0975">Bacterial flagellum</keyword>
<dbReference type="Proteomes" id="UP000494105">
    <property type="component" value="Unassembled WGS sequence"/>
</dbReference>
<evidence type="ECO:0000256" key="3">
    <source>
        <dbReference type="ARBA" id="ARBA00005709"/>
    </source>
</evidence>
<dbReference type="PANTHER" id="PTHR42792:SF1">
    <property type="entry name" value="FLAGELLAR HOOK-ASSOCIATED PROTEIN 3"/>
    <property type="match status" value="1"/>
</dbReference>
<comment type="subcellular location">
    <subcellularLocation>
        <location evidence="1">Bacterial flagellum</location>
    </subcellularLocation>
    <subcellularLocation>
        <location evidence="2">Secreted</location>
    </subcellularLocation>
</comment>
<feature type="coiled-coil region" evidence="5">
    <location>
        <begin position="318"/>
        <end position="345"/>
    </location>
</feature>
<evidence type="ECO:0000256" key="5">
    <source>
        <dbReference type="SAM" id="Coils"/>
    </source>
</evidence>
<dbReference type="RefSeq" id="WP_006219052.1">
    <property type="nucleotide sequence ID" value="NZ_CADILD010000004.1"/>
</dbReference>
<dbReference type="SUPFAM" id="SSF64518">
    <property type="entry name" value="Phase 1 flagellin"/>
    <property type="match status" value="1"/>
</dbReference>
<name>A0A6S7EVI1_9BURK</name>
<evidence type="ECO:0000256" key="2">
    <source>
        <dbReference type="ARBA" id="ARBA00004613"/>
    </source>
</evidence>
<dbReference type="GO" id="GO:0005198">
    <property type="term" value="F:structural molecule activity"/>
    <property type="evidence" value="ECO:0007669"/>
    <property type="project" value="InterPro"/>
</dbReference>
<gene>
    <name evidence="7" type="ORF">LMG1861_05435</name>
</gene>